<sequence length="96" mass="11012">MGSETDVRSEKHTTISSANCKLGSYQEIHRGAYTRHFFNIKGGKIHIHGNITIRYFVFNLREHEMENGTLYKGNISEAQDHLPLSCEYLEVVVLVM</sequence>
<dbReference type="Proteomes" id="UP000008177">
    <property type="component" value="Unplaced contigs"/>
</dbReference>
<dbReference type="EMBL" id="FQ790360">
    <property type="protein sequence ID" value="CCD56480.1"/>
    <property type="molecule type" value="Genomic_DNA"/>
</dbReference>
<organism evidence="1 2">
    <name type="scientific">Botryotinia fuckeliana (strain T4)</name>
    <name type="common">Noble rot fungus</name>
    <name type="synonym">Botrytis cinerea</name>
    <dbReference type="NCBI Taxonomy" id="999810"/>
    <lineage>
        <taxon>Eukaryota</taxon>
        <taxon>Fungi</taxon>
        <taxon>Dikarya</taxon>
        <taxon>Ascomycota</taxon>
        <taxon>Pezizomycotina</taxon>
        <taxon>Leotiomycetes</taxon>
        <taxon>Helotiales</taxon>
        <taxon>Sclerotiniaceae</taxon>
        <taxon>Botrytis</taxon>
    </lineage>
</organism>
<accession>G2YXY2</accession>
<reference evidence="2" key="1">
    <citation type="journal article" date="2011" name="PLoS Genet.">
        <title>Genomic analysis of the necrotrophic fungal pathogens Sclerotinia sclerotiorum and Botrytis cinerea.</title>
        <authorList>
            <person name="Amselem J."/>
            <person name="Cuomo C.A."/>
            <person name="van Kan J.A."/>
            <person name="Viaud M."/>
            <person name="Benito E.P."/>
            <person name="Couloux A."/>
            <person name="Coutinho P.M."/>
            <person name="de Vries R.P."/>
            <person name="Dyer P.S."/>
            <person name="Fillinger S."/>
            <person name="Fournier E."/>
            <person name="Gout L."/>
            <person name="Hahn M."/>
            <person name="Kohn L."/>
            <person name="Lapalu N."/>
            <person name="Plummer K.M."/>
            <person name="Pradier J.M."/>
            <person name="Quevillon E."/>
            <person name="Sharon A."/>
            <person name="Simon A."/>
            <person name="ten Have A."/>
            <person name="Tudzynski B."/>
            <person name="Tudzynski P."/>
            <person name="Wincker P."/>
            <person name="Andrew M."/>
            <person name="Anthouard V."/>
            <person name="Beever R.E."/>
            <person name="Beffa R."/>
            <person name="Benoit I."/>
            <person name="Bouzid O."/>
            <person name="Brault B."/>
            <person name="Chen Z."/>
            <person name="Choquer M."/>
            <person name="Collemare J."/>
            <person name="Cotton P."/>
            <person name="Danchin E.G."/>
            <person name="Da Silva C."/>
            <person name="Gautier A."/>
            <person name="Giraud C."/>
            <person name="Giraud T."/>
            <person name="Gonzalez C."/>
            <person name="Grossetete S."/>
            <person name="Guldener U."/>
            <person name="Henrissat B."/>
            <person name="Howlett B.J."/>
            <person name="Kodira C."/>
            <person name="Kretschmer M."/>
            <person name="Lappartient A."/>
            <person name="Leroch M."/>
            <person name="Levis C."/>
            <person name="Mauceli E."/>
            <person name="Neuveglise C."/>
            <person name="Oeser B."/>
            <person name="Pearson M."/>
            <person name="Poulain J."/>
            <person name="Poussereau N."/>
            <person name="Quesneville H."/>
            <person name="Rascle C."/>
            <person name="Schumacher J."/>
            <person name="Segurens B."/>
            <person name="Sexton A."/>
            <person name="Silva E."/>
            <person name="Sirven C."/>
            <person name="Soanes D.M."/>
            <person name="Talbot N.J."/>
            <person name="Templeton M."/>
            <person name="Yandava C."/>
            <person name="Yarden O."/>
            <person name="Zeng Q."/>
            <person name="Rollins J.A."/>
            <person name="Lebrun M.H."/>
            <person name="Dickman M."/>
        </authorList>
    </citation>
    <scope>NUCLEOTIDE SEQUENCE [LARGE SCALE GENOMIC DNA]</scope>
    <source>
        <strain evidence="2">T4</strain>
    </source>
</reference>
<gene>
    <name evidence="1" type="ORF">BofuT4_P146490.1</name>
</gene>
<protein>
    <submittedName>
        <fullName evidence="1">Uncharacterized protein</fullName>
    </submittedName>
</protein>
<evidence type="ECO:0000313" key="1">
    <source>
        <dbReference type="EMBL" id="CCD56480.1"/>
    </source>
</evidence>
<dbReference type="AlphaFoldDB" id="G2YXY2"/>
<dbReference type="HOGENOM" id="CLU_2359471_0_0_1"/>
<evidence type="ECO:0000313" key="2">
    <source>
        <dbReference type="Proteomes" id="UP000008177"/>
    </source>
</evidence>
<dbReference type="InParanoid" id="G2YXY2"/>
<proteinExistence type="predicted"/>
<name>G2YXY2_BOTF4</name>